<dbReference type="Gene3D" id="3.30.420.10">
    <property type="entry name" value="Ribonuclease H-like superfamily/Ribonuclease H"/>
    <property type="match status" value="1"/>
</dbReference>
<keyword evidence="4" id="KW-1185">Reference proteome</keyword>
<dbReference type="Gene3D" id="3.40.50.2300">
    <property type="match status" value="1"/>
</dbReference>
<dbReference type="Pfam" id="PF02171">
    <property type="entry name" value="Piwi"/>
    <property type="match status" value="1"/>
</dbReference>
<dbReference type="InterPro" id="IPR003100">
    <property type="entry name" value="PAZ_dom"/>
</dbReference>
<dbReference type="PANTHER" id="PTHR22891">
    <property type="entry name" value="EUKARYOTIC TRANSLATION INITIATION FACTOR 2C"/>
    <property type="match status" value="1"/>
</dbReference>
<gene>
    <name evidence="3" type="ORF">GGX14DRAFT_496020</name>
</gene>
<comment type="caution">
    <text evidence="3">The sequence shown here is derived from an EMBL/GenBank/DDBJ whole genome shotgun (WGS) entry which is preliminary data.</text>
</comment>
<reference evidence="3" key="1">
    <citation type="submission" date="2023-03" db="EMBL/GenBank/DDBJ databases">
        <title>Massive genome expansion in bonnet fungi (Mycena s.s.) driven by repeated elements and novel gene families across ecological guilds.</title>
        <authorList>
            <consortium name="Lawrence Berkeley National Laboratory"/>
            <person name="Harder C.B."/>
            <person name="Miyauchi S."/>
            <person name="Viragh M."/>
            <person name="Kuo A."/>
            <person name="Thoen E."/>
            <person name="Andreopoulos B."/>
            <person name="Lu D."/>
            <person name="Skrede I."/>
            <person name="Drula E."/>
            <person name="Henrissat B."/>
            <person name="Morin E."/>
            <person name="Kohler A."/>
            <person name="Barry K."/>
            <person name="LaButti K."/>
            <person name="Morin E."/>
            <person name="Salamov A."/>
            <person name="Lipzen A."/>
            <person name="Mereny Z."/>
            <person name="Hegedus B."/>
            <person name="Baldrian P."/>
            <person name="Stursova M."/>
            <person name="Weitz H."/>
            <person name="Taylor A."/>
            <person name="Grigoriev I.V."/>
            <person name="Nagy L.G."/>
            <person name="Martin F."/>
            <person name="Kauserud H."/>
        </authorList>
    </citation>
    <scope>NUCLEOTIDE SEQUENCE</scope>
    <source>
        <strain evidence="3">9144</strain>
    </source>
</reference>
<feature type="domain" description="Piwi" evidence="2">
    <location>
        <begin position="544"/>
        <end position="853"/>
    </location>
</feature>
<dbReference type="InterPro" id="IPR014811">
    <property type="entry name" value="ArgoL1"/>
</dbReference>
<dbReference type="InterPro" id="IPR032472">
    <property type="entry name" value="ArgoL2"/>
</dbReference>
<dbReference type="SUPFAM" id="SSF53098">
    <property type="entry name" value="Ribonuclease H-like"/>
    <property type="match status" value="1"/>
</dbReference>
<dbReference type="InterPro" id="IPR032473">
    <property type="entry name" value="Argonaute_Mid_dom"/>
</dbReference>
<evidence type="ECO:0000259" key="1">
    <source>
        <dbReference type="PROSITE" id="PS50821"/>
    </source>
</evidence>
<dbReference type="InterPro" id="IPR036085">
    <property type="entry name" value="PAZ_dom_sf"/>
</dbReference>
<proteinExistence type="predicted"/>
<dbReference type="InterPro" id="IPR003165">
    <property type="entry name" value="Piwi"/>
</dbReference>
<dbReference type="Pfam" id="PF08699">
    <property type="entry name" value="ArgoL1"/>
    <property type="match status" value="1"/>
</dbReference>
<dbReference type="Proteomes" id="UP001219525">
    <property type="component" value="Unassembled WGS sequence"/>
</dbReference>
<evidence type="ECO:0000259" key="2">
    <source>
        <dbReference type="PROSITE" id="PS50822"/>
    </source>
</evidence>
<dbReference type="SMART" id="SM00950">
    <property type="entry name" value="Piwi"/>
    <property type="match status" value="1"/>
</dbReference>
<dbReference type="Pfam" id="PF02170">
    <property type="entry name" value="PAZ"/>
    <property type="match status" value="1"/>
</dbReference>
<accession>A0AAD6VL66</accession>
<dbReference type="CDD" id="cd04657">
    <property type="entry name" value="Piwi_ago-like"/>
    <property type="match status" value="1"/>
</dbReference>
<dbReference type="Pfam" id="PF16488">
    <property type="entry name" value="ArgoL2"/>
    <property type="match status" value="1"/>
</dbReference>
<dbReference type="Gene3D" id="2.170.260.10">
    <property type="entry name" value="paz domain"/>
    <property type="match status" value="1"/>
</dbReference>
<dbReference type="SMART" id="SM01163">
    <property type="entry name" value="DUF1785"/>
    <property type="match status" value="1"/>
</dbReference>
<dbReference type="Pfam" id="PF16486">
    <property type="entry name" value="ArgoN"/>
    <property type="match status" value="1"/>
</dbReference>
<dbReference type="InterPro" id="IPR045246">
    <property type="entry name" value="Piwi_ago-like"/>
</dbReference>
<dbReference type="CDD" id="cd02846">
    <property type="entry name" value="PAZ_argonaute_like"/>
    <property type="match status" value="1"/>
</dbReference>
<dbReference type="PROSITE" id="PS50822">
    <property type="entry name" value="PIWI"/>
    <property type="match status" value="1"/>
</dbReference>
<dbReference type="InterPro" id="IPR032474">
    <property type="entry name" value="Argonaute_N"/>
</dbReference>
<evidence type="ECO:0000313" key="4">
    <source>
        <dbReference type="Proteomes" id="UP001219525"/>
    </source>
</evidence>
<dbReference type="InterPro" id="IPR036397">
    <property type="entry name" value="RNaseH_sf"/>
</dbReference>
<dbReference type="SUPFAM" id="SSF101690">
    <property type="entry name" value="PAZ domain"/>
    <property type="match status" value="1"/>
</dbReference>
<dbReference type="Pfam" id="PF16487">
    <property type="entry name" value="ArgoMid"/>
    <property type="match status" value="1"/>
</dbReference>
<dbReference type="InterPro" id="IPR012337">
    <property type="entry name" value="RNaseH-like_sf"/>
</dbReference>
<protein>
    <submittedName>
        <fullName evidence="3">Argonaute-like protein</fullName>
    </submittedName>
</protein>
<evidence type="ECO:0000313" key="3">
    <source>
        <dbReference type="EMBL" id="KAJ7216364.1"/>
    </source>
</evidence>
<feature type="domain" description="PAZ" evidence="1">
    <location>
        <begin position="255"/>
        <end position="371"/>
    </location>
</feature>
<dbReference type="GO" id="GO:0003723">
    <property type="term" value="F:RNA binding"/>
    <property type="evidence" value="ECO:0007669"/>
    <property type="project" value="InterPro"/>
</dbReference>
<organism evidence="3 4">
    <name type="scientific">Mycena pura</name>
    <dbReference type="NCBI Taxonomy" id="153505"/>
    <lineage>
        <taxon>Eukaryota</taxon>
        <taxon>Fungi</taxon>
        <taxon>Dikarya</taxon>
        <taxon>Basidiomycota</taxon>
        <taxon>Agaricomycotina</taxon>
        <taxon>Agaricomycetes</taxon>
        <taxon>Agaricomycetidae</taxon>
        <taxon>Agaricales</taxon>
        <taxon>Marasmiineae</taxon>
        <taxon>Mycenaceae</taxon>
        <taxon>Mycena</taxon>
    </lineage>
</organism>
<dbReference type="EMBL" id="JARJCW010000015">
    <property type="protein sequence ID" value="KAJ7216364.1"/>
    <property type="molecule type" value="Genomic_DNA"/>
</dbReference>
<name>A0AAD6VL66_9AGAR</name>
<sequence length="894" mass="98360">MPPRAQGRGGARGGGRGGGRGGDWAAFADHVIFAPAAHITTVGVRRPGYGSTGRPITVNVNSFTAEIPDGSIYHYDVISADKALPSRMNLEIITALQDHVAPHIFADTRVVFDGRKNLYAPVELDLGGDSCEGHILQFDVNLPGASQASPPKVYKVRLTRVAKINTEVLHRFIEGKQSQDNAVSTALMALNVVIRMQPSMRFPTKGRSFFTLDNSRDIGGGLKLVRGYFQSIRPAIGRMLINIDISTGVVYQHGPLIQLCLAYLNERNPLVLSRQLDERRRVRLGRFITGIRVETRDASTNNTGATRARVVRRLHNEGANEVTFVMRGGRSMTVARYFQEATGRALQFPSLLCVEVGQGALIPLELCTVLPGQLVKKEIPDDKKADLVKFSTMAPKARLESIRKGLDVLAYGQSEYVRKFGLIVEPSLPATQARVLKAPTLRYGPGSRALRVEPRNGSWNMADKRFYNPATIANWVLIVFESRFSDNHVKDVIKNFVEGCRTTGMTVTDSNPIVRRTVANSNIPDTLQAAGAACYAEKKVPPALFVVILPEGANDTYTIVKHWGDITKGVPTQCMKSRNCTRATVQFWANVALKVNVKMGGINVITDPSQVPLLSDPHNPIVVLGADVMHPGAGTNGRPSYAAVVSSVDSNAAYYIATHRVQESRQELISDLQSMTKDLLTKYMAYRNKVEKVPVSSMAPKRLVFYRDGVSEGQFQQVLQYELPMIKAACQELKIDPRITLVIVGKRHHIRLFPRDEDADRSGNCPAGTVVDRDIGHPTEFDYYLQSHGGLLGTSRPGHYSVLYDDNNLTADTMQSLSFALCHVYAGSTRSVSIPAPVYYADKVCARAKIHFDPSKTDGTWSESGFTNATETLEATKRDFKPVNLAQAGRMYFS</sequence>
<dbReference type="AlphaFoldDB" id="A0AAD6VL66"/>
<dbReference type="PROSITE" id="PS50821">
    <property type="entry name" value="PAZ"/>
    <property type="match status" value="1"/>
</dbReference>